<gene>
    <name evidence="9" type="ORF">DdX_04349</name>
</gene>
<comment type="subcellular location">
    <subcellularLocation>
        <location evidence="1">Secreted</location>
    </subcellularLocation>
</comment>
<sequence length="197" mass="21880">MCKLTLFALLAVVACVSAAPSAPRSGPESPEILLQQIKAIVPQEVINAFTLTEDERAALADMTSGRLTFETEEQAVEALNERSPQLYQKLLPVITVLKEKIESLTPEAKSFVFGVVDKVQSLKPNRGEKPNLKEIQKVVFKIIEQYKALSDEAKENLQASFPIITRVFQNEKFQKLIQNLLKKDDALAPISGMQQDA</sequence>
<evidence type="ECO:0000313" key="9">
    <source>
        <dbReference type="EMBL" id="KAI1722053.1"/>
    </source>
</evidence>
<evidence type="ECO:0000256" key="1">
    <source>
        <dbReference type="ARBA" id="ARBA00004613"/>
    </source>
</evidence>
<dbReference type="AlphaFoldDB" id="A0AAD4N850"/>
<reference evidence="9" key="1">
    <citation type="submission" date="2022-01" db="EMBL/GenBank/DDBJ databases">
        <title>Genome Sequence Resource for Two Populations of Ditylenchus destructor, the Migratory Endoparasitic Phytonematode.</title>
        <authorList>
            <person name="Zhang H."/>
            <person name="Lin R."/>
            <person name="Xie B."/>
        </authorList>
    </citation>
    <scope>NUCLEOTIDE SEQUENCE</scope>
    <source>
        <strain evidence="9">BazhouSP</strain>
    </source>
</reference>
<dbReference type="PANTHER" id="PTHR31418">
    <property type="entry name" value="FATTY-ACID AND RETINOL-BINDING PROTEIN 1"/>
    <property type="match status" value="1"/>
</dbReference>
<keyword evidence="4" id="KW-0964">Secreted</keyword>
<dbReference type="Proteomes" id="UP001201812">
    <property type="component" value="Unassembled WGS sequence"/>
</dbReference>
<name>A0AAD4N850_9BILA</name>
<dbReference type="Gene3D" id="1.20.120.1100">
    <property type="match status" value="1"/>
</dbReference>
<evidence type="ECO:0000256" key="4">
    <source>
        <dbReference type="ARBA" id="ARBA00022525"/>
    </source>
</evidence>
<dbReference type="InterPro" id="IPR008632">
    <property type="entry name" value="Gp-FAR-1"/>
</dbReference>
<evidence type="ECO:0000313" key="10">
    <source>
        <dbReference type="Proteomes" id="UP001201812"/>
    </source>
</evidence>
<evidence type="ECO:0000256" key="5">
    <source>
        <dbReference type="ARBA" id="ARBA00022729"/>
    </source>
</evidence>
<keyword evidence="5 8" id="KW-0732">Signal</keyword>
<dbReference type="GO" id="GO:0008289">
    <property type="term" value="F:lipid binding"/>
    <property type="evidence" value="ECO:0007669"/>
    <property type="project" value="UniProtKB-KW"/>
</dbReference>
<keyword evidence="7" id="KW-0446">Lipid-binding</keyword>
<evidence type="ECO:0000256" key="6">
    <source>
        <dbReference type="ARBA" id="ARBA00023054"/>
    </source>
</evidence>
<dbReference type="PROSITE" id="PS51257">
    <property type="entry name" value="PROKAR_LIPOPROTEIN"/>
    <property type="match status" value="1"/>
</dbReference>
<proteinExistence type="inferred from homology"/>
<accession>A0AAD4N850</accession>
<evidence type="ECO:0000256" key="8">
    <source>
        <dbReference type="SAM" id="SignalP"/>
    </source>
</evidence>
<dbReference type="EMBL" id="JAKKPZ010000004">
    <property type="protein sequence ID" value="KAI1722053.1"/>
    <property type="molecule type" value="Genomic_DNA"/>
</dbReference>
<protein>
    <recommendedName>
        <fullName evidence="3">Fatty-acid and retinol-binding protein 1</fullName>
    </recommendedName>
</protein>
<keyword evidence="6" id="KW-0175">Coiled coil</keyword>
<evidence type="ECO:0000256" key="7">
    <source>
        <dbReference type="ARBA" id="ARBA00023121"/>
    </source>
</evidence>
<dbReference type="PANTHER" id="PTHR31418:SF7">
    <property type="entry name" value="FATTY-ACID AND RETINOL-BINDING PROTEIN 1"/>
    <property type="match status" value="1"/>
</dbReference>
<feature type="signal peptide" evidence="8">
    <location>
        <begin position="1"/>
        <end position="18"/>
    </location>
</feature>
<keyword evidence="10" id="KW-1185">Reference proteome</keyword>
<comment type="caution">
    <text evidence="9">The sequence shown here is derived from an EMBL/GenBank/DDBJ whole genome shotgun (WGS) entry which is preliminary data.</text>
</comment>
<evidence type="ECO:0000256" key="2">
    <source>
        <dbReference type="ARBA" id="ARBA00006648"/>
    </source>
</evidence>
<organism evidence="9 10">
    <name type="scientific">Ditylenchus destructor</name>
    <dbReference type="NCBI Taxonomy" id="166010"/>
    <lineage>
        <taxon>Eukaryota</taxon>
        <taxon>Metazoa</taxon>
        <taxon>Ecdysozoa</taxon>
        <taxon>Nematoda</taxon>
        <taxon>Chromadorea</taxon>
        <taxon>Rhabditida</taxon>
        <taxon>Tylenchina</taxon>
        <taxon>Tylenchomorpha</taxon>
        <taxon>Sphaerularioidea</taxon>
        <taxon>Anguinidae</taxon>
        <taxon>Anguininae</taxon>
        <taxon>Ditylenchus</taxon>
    </lineage>
</organism>
<feature type="chain" id="PRO_5041973298" description="Fatty-acid and retinol-binding protein 1" evidence="8">
    <location>
        <begin position="19"/>
        <end position="197"/>
    </location>
</feature>
<comment type="similarity">
    <text evidence="2">Belongs to the fatty-acid and retinol-binding protein (FARBP) family.</text>
</comment>
<evidence type="ECO:0000256" key="3">
    <source>
        <dbReference type="ARBA" id="ARBA00017453"/>
    </source>
</evidence>
<dbReference type="Pfam" id="PF05823">
    <property type="entry name" value="Gp-FAR-1"/>
    <property type="match status" value="1"/>
</dbReference>
<dbReference type="GO" id="GO:0005576">
    <property type="term" value="C:extracellular region"/>
    <property type="evidence" value="ECO:0007669"/>
    <property type="project" value="UniProtKB-SubCell"/>
</dbReference>